<protein>
    <submittedName>
        <fullName evidence="1">Uncharacterized protein</fullName>
    </submittedName>
</protein>
<sequence length="326" mass="37234">MELQNNVDVQLAAAVAYCFQNIRNSQSLTGNENTQQSQVLKNIEQFARNNSTIRTTISNSTEIKRRKTQIDQGRQISLQPVHLIPSNANSQTVLSQSYSRDKLNRTGILTTEVGIPPKIAEWKNKLVHLSFLFSSLGNGTMSAIQMCAELEAEFRHLITFLCYTSSTKRPVMISDLVEVYAGSLVKLHQYCVVGTDNLPAHQNYHSELGNGEEMKKEKKGVDASSERVLYAAIHEVISFWLRFLHCNNLNKYDRFWLHTRAVITRMFRNIIIQECILAIKHDLASMLKELTMLVLENSEYSYGFYACEQMEYLMTVLSHQTSHVNC</sequence>
<dbReference type="EMBL" id="UPTC01001771">
    <property type="protein sequence ID" value="VBB32523.1"/>
    <property type="molecule type" value="Genomic_DNA"/>
</dbReference>
<dbReference type="Proteomes" id="UP000276991">
    <property type="component" value="Unassembled WGS sequence"/>
</dbReference>
<proteinExistence type="predicted"/>
<evidence type="ECO:0000313" key="2">
    <source>
        <dbReference type="Proteomes" id="UP000276991"/>
    </source>
</evidence>
<dbReference type="OrthoDB" id="5845736at2759"/>
<dbReference type="STRING" id="6277.A0A498SKU8"/>
<dbReference type="AlphaFoldDB" id="A0A498SKU8"/>
<reference evidence="1 2" key="1">
    <citation type="submission" date="2018-08" db="EMBL/GenBank/DDBJ databases">
        <authorList>
            <person name="Laetsch R D."/>
            <person name="Stevens L."/>
            <person name="Kumar S."/>
            <person name="Blaxter L. M."/>
        </authorList>
    </citation>
    <scope>NUCLEOTIDE SEQUENCE [LARGE SCALE GENOMIC DNA]</scope>
</reference>
<evidence type="ECO:0000313" key="1">
    <source>
        <dbReference type="EMBL" id="VBB32523.1"/>
    </source>
</evidence>
<accession>A0A498SKU8</accession>
<name>A0A498SKU8_ACAVI</name>
<gene>
    <name evidence="1" type="ORF">NAV_LOCUS7314</name>
</gene>
<organism evidence="1 2">
    <name type="scientific">Acanthocheilonema viteae</name>
    <name type="common">Filarial nematode worm</name>
    <name type="synonym">Dipetalonema viteae</name>
    <dbReference type="NCBI Taxonomy" id="6277"/>
    <lineage>
        <taxon>Eukaryota</taxon>
        <taxon>Metazoa</taxon>
        <taxon>Ecdysozoa</taxon>
        <taxon>Nematoda</taxon>
        <taxon>Chromadorea</taxon>
        <taxon>Rhabditida</taxon>
        <taxon>Spirurina</taxon>
        <taxon>Spiruromorpha</taxon>
        <taxon>Filarioidea</taxon>
        <taxon>Onchocercidae</taxon>
        <taxon>Acanthocheilonema</taxon>
    </lineage>
</organism>
<keyword evidence="2" id="KW-1185">Reference proteome</keyword>